<protein>
    <submittedName>
        <fullName evidence="3">DUF2231 domain-containing protein</fullName>
    </submittedName>
</protein>
<dbReference type="EMBL" id="JBHMEI010000027">
    <property type="protein sequence ID" value="MFB9205270.1"/>
    <property type="molecule type" value="Genomic_DNA"/>
</dbReference>
<dbReference type="RefSeq" id="WP_189651956.1">
    <property type="nucleotide sequence ID" value="NZ_BMRC01000023.1"/>
</dbReference>
<organism evidence="3 4">
    <name type="scientific">Nonomuraea spiralis</name>
    <dbReference type="NCBI Taxonomy" id="46182"/>
    <lineage>
        <taxon>Bacteria</taxon>
        <taxon>Bacillati</taxon>
        <taxon>Actinomycetota</taxon>
        <taxon>Actinomycetes</taxon>
        <taxon>Streptosporangiales</taxon>
        <taxon>Streptosporangiaceae</taxon>
        <taxon>Nonomuraea</taxon>
    </lineage>
</organism>
<feature type="transmembrane region" description="Helical" evidence="1">
    <location>
        <begin position="12"/>
        <end position="35"/>
    </location>
</feature>
<dbReference type="InterPro" id="IPR019251">
    <property type="entry name" value="DUF2231_TM"/>
</dbReference>
<name>A0ABV5IMN5_9ACTN</name>
<keyword evidence="4" id="KW-1185">Reference proteome</keyword>
<sequence>MFDQILGLPAHPLIVHFAVVLTPLLVLAAAAYALVPRVRTPAAWAVVLLAVAAPVAVFAAKESGESLKRARFAEVEGPLGARVAAHESYASPLLLSAAGLAAVTLALVYATTPGRGSLTSDRFGRPVTIVLSALTVVLAAVAGYFCFRAGDSGARAVWASAGMTPLHGV</sequence>
<reference evidence="3 4" key="1">
    <citation type="submission" date="2024-09" db="EMBL/GenBank/DDBJ databases">
        <authorList>
            <person name="Sun Q."/>
            <person name="Mori K."/>
        </authorList>
    </citation>
    <scope>NUCLEOTIDE SEQUENCE [LARGE SCALE GENOMIC DNA]</scope>
    <source>
        <strain evidence="3 4">CCM 3426</strain>
    </source>
</reference>
<keyword evidence="1" id="KW-0812">Transmembrane</keyword>
<proteinExistence type="predicted"/>
<accession>A0ABV5IMN5</accession>
<evidence type="ECO:0000313" key="3">
    <source>
        <dbReference type="EMBL" id="MFB9205270.1"/>
    </source>
</evidence>
<dbReference type="Proteomes" id="UP001589647">
    <property type="component" value="Unassembled WGS sequence"/>
</dbReference>
<evidence type="ECO:0000313" key="4">
    <source>
        <dbReference type="Proteomes" id="UP001589647"/>
    </source>
</evidence>
<feature type="domain" description="DUF2231" evidence="2">
    <location>
        <begin position="7"/>
        <end position="159"/>
    </location>
</feature>
<gene>
    <name evidence="3" type="ORF">ACFFV7_29025</name>
</gene>
<comment type="caution">
    <text evidence="3">The sequence shown here is derived from an EMBL/GenBank/DDBJ whole genome shotgun (WGS) entry which is preliminary data.</text>
</comment>
<keyword evidence="1" id="KW-1133">Transmembrane helix</keyword>
<dbReference type="Pfam" id="PF09990">
    <property type="entry name" value="DUF2231"/>
    <property type="match status" value="1"/>
</dbReference>
<keyword evidence="1" id="KW-0472">Membrane</keyword>
<feature type="transmembrane region" description="Helical" evidence="1">
    <location>
        <begin position="89"/>
        <end position="109"/>
    </location>
</feature>
<feature type="transmembrane region" description="Helical" evidence="1">
    <location>
        <begin position="41"/>
        <end position="60"/>
    </location>
</feature>
<feature type="transmembrane region" description="Helical" evidence="1">
    <location>
        <begin position="129"/>
        <end position="147"/>
    </location>
</feature>
<evidence type="ECO:0000259" key="2">
    <source>
        <dbReference type="Pfam" id="PF09990"/>
    </source>
</evidence>
<evidence type="ECO:0000256" key="1">
    <source>
        <dbReference type="SAM" id="Phobius"/>
    </source>
</evidence>